<reference evidence="1" key="1">
    <citation type="submission" date="2020-10" db="EMBL/GenBank/DDBJ databases">
        <authorList>
            <person name="Gilroy R."/>
        </authorList>
    </citation>
    <scope>NUCLEOTIDE SEQUENCE</scope>
    <source>
        <strain evidence="1">CHK154-7741</strain>
    </source>
</reference>
<protein>
    <submittedName>
        <fullName evidence="1">DUF488 family protein</fullName>
    </submittedName>
</protein>
<evidence type="ECO:0000313" key="2">
    <source>
        <dbReference type="Proteomes" id="UP000886748"/>
    </source>
</evidence>
<comment type="caution">
    <text evidence="1">The sequence shown here is derived from an EMBL/GenBank/DDBJ whole genome shotgun (WGS) entry which is preliminary data.</text>
</comment>
<name>A0A9D1MZ42_9CLOT</name>
<organism evidence="1 2">
    <name type="scientific">Candidatus Limenecus avicola</name>
    <dbReference type="NCBI Taxonomy" id="2840847"/>
    <lineage>
        <taxon>Bacteria</taxon>
        <taxon>Bacillati</taxon>
        <taxon>Bacillota</taxon>
        <taxon>Clostridia</taxon>
        <taxon>Eubacteriales</taxon>
        <taxon>Clostridiaceae</taxon>
        <taxon>Clostridiaceae incertae sedis</taxon>
        <taxon>Candidatus Limenecus</taxon>
    </lineage>
</organism>
<dbReference type="Proteomes" id="UP000886748">
    <property type="component" value="Unassembled WGS sequence"/>
</dbReference>
<sequence length="118" mass="14105">MHELKIKRIYEKPSFDDGKRILVDRLWPRGVSKTQAHLDDWYKDIAPSPHLREWFNHEADKFKEFSIHYKEELKGNDFVQKIKQLLKKDNVTLLYAAKDSKINHAVVLKDYILNTKNI</sequence>
<proteinExistence type="predicted"/>
<gene>
    <name evidence="1" type="ORF">IAD26_01180</name>
</gene>
<dbReference type="EMBL" id="DVOD01000010">
    <property type="protein sequence ID" value="HIU91726.1"/>
    <property type="molecule type" value="Genomic_DNA"/>
</dbReference>
<dbReference type="PANTHER" id="PTHR36849">
    <property type="entry name" value="CYTOPLASMIC PROTEIN-RELATED"/>
    <property type="match status" value="1"/>
</dbReference>
<dbReference type="PANTHER" id="PTHR36849:SF1">
    <property type="entry name" value="CYTOPLASMIC PROTEIN"/>
    <property type="match status" value="1"/>
</dbReference>
<evidence type="ECO:0000313" key="1">
    <source>
        <dbReference type="EMBL" id="HIU91726.1"/>
    </source>
</evidence>
<reference evidence="1" key="2">
    <citation type="journal article" date="2021" name="PeerJ">
        <title>Extensive microbial diversity within the chicken gut microbiome revealed by metagenomics and culture.</title>
        <authorList>
            <person name="Gilroy R."/>
            <person name="Ravi A."/>
            <person name="Getino M."/>
            <person name="Pursley I."/>
            <person name="Horton D.L."/>
            <person name="Alikhan N.F."/>
            <person name="Baker D."/>
            <person name="Gharbi K."/>
            <person name="Hall N."/>
            <person name="Watson M."/>
            <person name="Adriaenssens E.M."/>
            <person name="Foster-Nyarko E."/>
            <person name="Jarju S."/>
            <person name="Secka A."/>
            <person name="Antonio M."/>
            <person name="Oren A."/>
            <person name="Chaudhuri R.R."/>
            <person name="La Ragione R."/>
            <person name="Hildebrand F."/>
            <person name="Pallen M.J."/>
        </authorList>
    </citation>
    <scope>NUCLEOTIDE SEQUENCE</scope>
    <source>
        <strain evidence="1">CHK154-7741</strain>
    </source>
</reference>
<dbReference type="InterPro" id="IPR052552">
    <property type="entry name" value="YeaO-like"/>
</dbReference>
<dbReference type="AlphaFoldDB" id="A0A9D1MZ42"/>
<dbReference type="Pfam" id="PF22752">
    <property type="entry name" value="DUF488-N3i"/>
    <property type="match status" value="1"/>
</dbReference>
<accession>A0A9D1MZ42</accession>